<evidence type="ECO:0000256" key="5">
    <source>
        <dbReference type="ARBA" id="ARBA00022737"/>
    </source>
</evidence>
<dbReference type="FunFam" id="1.25.10.10:FF:000345">
    <property type="entry name" value="Condensin-2 complex subunit D3"/>
    <property type="match status" value="1"/>
</dbReference>
<dbReference type="FunFam" id="1.25.10.10:FF:000613">
    <property type="entry name" value="Condensin-2 complex subunit D3"/>
    <property type="match status" value="1"/>
</dbReference>
<keyword evidence="3" id="KW-0597">Phosphoprotein</keyword>
<feature type="compositionally biased region" description="Polar residues" evidence="11">
    <location>
        <begin position="1459"/>
        <end position="1472"/>
    </location>
</feature>
<evidence type="ECO:0000256" key="6">
    <source>
        <dbReference type="ARBA" id="ARBA00022776"/>
    </source>
</evidence>
<dbReference type="InParanoid" id="A0A6I8STC5"/>
<comment type="subunit">
    <text evidence="10">Component of the condensin-2 complex.</text>
</comment>
<evidence type="ECO:0000256" key="10">
    <source>
        <dbReference type="PIRNR" id="PIRNR036508"/>
    </source>
</evidence>
<dbReference type="GO" id="GO:0000779">
    <property type="term" value="C:condensed chromosome, centromeric region"/>
    <property type="evidence" value="ECO:0007669"/>
    <property type="project" value="UniProtKB-UniRule"/>
</dbReference>
<comment type="function">
    <text evidence="1">Specifically binds 5-hydroxymethylcytosine (5hmC), suggesting that it acts as a specific reader of 5hmC.</text>
</comment>
<evidence type="ECO:0000256" key="2">
    <source>
        <dbReference type="ARBA" id="ARBA00004123"/>
    </source>
</evidence>
<feature type="compositionally biased region" description="Acidic residues" evidence="11">
    <location>
        <begin position="377"/>
        <end position="388"/>
    </location>
</feature>
<comment type="function">
    <text evidence="10">Regulatory subunit of the condensin-2 complex, a complex which establishes mitotic chromosome architecture and is involved in physical rigidity of the chromatid axis.</text>
</comment>
<evidence type="ECO:0000259" key="13">
    <source>
        <dbReference type="Pfam" id="PF12717"/>
    </source>
</evidence>
<dbReference type="InterPro" id="IPR026971">
    <property type="entry name" value="CND1/NCAPD3"/>
</dbReference>
<dbReference type="GO" id="GO:0007076">
    <property type="term" value="P:mitotic chromosome condensation"/>
    <property type="evidence" value="ECO:0007669"/>
    <property type="project" value="UniProtKB-UniRule"/>
</dbReference>
<dbReference type="SUPFAM" id="SSF88697">
    <property type="entry name" value="PUA domain-like"/>
    <property type="match status" value="1"/>
</dbReference>
<dbReference type="GO" id="GO:0000796">
    <property type="term" value="C:condensin complex"/>
    <property type="evidence" value="ECO:0007669"/>
    <property type="project" value="UniProtKB-UniRule"/>
</dbReference>
<feature type="compositionally biased region" description="Basic residues" evidence="11">
    <location>
        <begin position="31"/>
        <end position="40"/>
    </location>
</feature>
<dbReference type="Gene3D" id="1.25.10.10">
    <property type="entry name" value="Leucine-rich Repeat Variant"/>
    <property type="match status" value="3"/>
</dbReference>
<evidence type="ECO:0000256" key="7">
    <source>
        <dbReference type="ARBA" id="ARBA00023067"/>
    </source>
</evidence>
<keyword evidence="4 10" id="KW-0132">Cell division</keyword>
<dbReference type="InterPro" id="IPR047197">
    <property type="entry name" value="THYN1-like_EVE"/>
</dbReference>
<dbReference type="PANTHER" id="PTHR14222">
    <property type="entry name" value="CONDENSIN"/>
    <property type="match status" value="1"/>
</dbReference>
<dbReference type="GO" id="GO:0031981">
    <property type="term" value="C:nuclear lumen"/>
    <property type="evidence" value="ECO:0007669"/>
    <property type="project" value="UniProtKB-ARBA"/>
</dbReference>
<feature type="region of interest" description="Disordered" evidence="11">
    <location>
        <begin position="342"/>
        <end position="388"/>
    </location>
</feature>
<dbReference type="GO" id="GO:0051301">
    <property type="term" value="P:cell division"/>
    <property type="evidence" value="ECO:0007669"/>
    <property type="project" value="UniProtKB-UniRule"/>
</dbReference>
<dbReference type="PANTHER" id="PTHR14222:SF1">
    <property type="entry name" value="CONDENSIN-2 COMPLEX SUBUNIT D3"/>
    <property type="match status" value="1"/>
</dbReference>
<dbReference type="FunFam" id="3.10.590.10:FF:000003">
    <property type="entry name" value="Thymocyte nuclear protein 1"/>
    <property type="match status" value="1"/>
</dbReference>
<evidence type="ECO:0000256" key="9">
    <source>
        <dbReference type="ARBA" id="ARBA00023306"/>
    </source>
</evidence>
<dbReference type="FunFam" id="1.25.10.10:FF:000319">
    <property type="entry name" value="Condensin-2 complex subunit D3"/>
    <property type="match status" value="1"/>
</dbReference>
<feature type="region of interest" description="Disordered" evidence="11">
    <location>
        <begin position="1453"/>
        <end position="1527"/>
    </location>
</feature>
<evidence type="ECO:0000256" key="4">
    <source>
        <dbReference type="ARBA" id="ARBA00022618"/>
    </source>
</evidence>
<feature type="compositionally biased region" description="Polar residues" evidence="11">
    <location>
        <begin position="1614"/>
        <end position="1626"/>
    </location>
</feature>
<evidence type="ECO:0000313" key="14">
    <source>
        <dbReference type="Ensembl" id="ENSXETP00000096355"/>
    </source>
</evidence>
<keyword evidence="8 10" id="KW-0539">Nucleus</keyword>
<comment type="subcellular location">
    <subcellularLocation>
        <location evidence="2 10">Nucleus</location>
    </subcellularLocation>
</comment>
<organism evidence="14">
    <name type="scientific">Xenopus tropicalis</name>
    <name type="common">Western clawed frog</name>
    <name type="synonym">Silurana tropicalis</name>
    <dbReference type="NCBI Taxonomy" id="8364"/>
    <lineage>
        <taxon>Eukaryota</taxon>
        <taxon>Metazoa</taxon>
        <taxon>Chordata</taxon>
        <taxon>Craniata</taxon>
        <taxon>Vertebrata</taxon>
        <taxon>Euteleostomi</taxon>
        <taxon>Amphibia</taxon>
        <taxon>Batrachia</taxon>
        <taxon>Anura</taxon>
        <taxon>Pipoidea</taxon>
        <taxon>Pipidae</taxon>
        <taxon>Xenopodinae</taxon>
        <taxon>Xenopus</taxon>
        <taxon>Silurana</taxon>
    </lineage>
</organism>
<evidence type="ECO:0000256" key="1">
    <source>
        <dbReference type="ARBA" id="ARBA00002530"/>
    </source>
</evidence>
<proteinExistence type="predicted"/>
<sequence length="1674" mass="189344">MRQTKRKRGTSPVLEEPKEVTEGAEQDRKSITKHKKHKAVKANPREKKPQEEYKCWLMKSEPETRIEKGLDMKFGIEDLMAQPSQTACWDGVRNYQARNFMRAMKIGQQAFFYHSNCKEPGIAGIVQIVKESYVDHTQFDPKNPHYDASSSQDNPKWSMVDVQFVRKLKRYIPLAELKKLHLNDKSSGGPLRNIALFTRARLSVQPLTQAWVDSVWELDFTETEPLDSRIEAEISENGLEAFSTLHESLLPFASEELENNRSVWLLFSENDICRNSLVALLSHFVQAGSNKKANAVQRILALNAAGLYFMLLEIPGSVANQVFHPVLFDTCVNALEKCWPQDPNANRKRKKDTQKSSQGENRGGRKRPRPPRRVEQEMEDLSEEEQDEEEMYFSTRDLLNIRDSIFRLLKNFLRLLPRFSLKEKPQSVLHCIQVFINLTSFESVPQEVPFSDAVSVNRMKFVPELAYHGLWLLCLSIHGEGNQTVRRLFQRLLSVILMMKGGEGSNSALLVINAPVISARNQALRFISFLVNELKEGAIPVLNILLQHICVKFPDKADYRVYAAQALVKLMEKLPNAEYAAFIEWLYKYSKNSKISYRVFALEVVVALLDLPEREADVSLPHENLKFLQHKFLLQNVVFSRCSDKAPTVRSKALSCLAQCMEKNGTTSMDGVQELLQGSSCRTVFGTNITENTGNGTVDAGTTHPQKTMATLKTMEVSYSSDTLTSDGKEVLTMLRYRAGDEKTNVRKSALQVLVNVLKFNLIPCSSEDLSTLQDRCRDPAVSVRKQALTSLTELLLAQPHSVFVQKAWLTGLIPVVLDTESSVQEKALECLDQLLLQSITHYNRFKQDDERQKLTWDLLKLLTSESQDLSRYLTKAFHLWSKQDKFSSTFINNLISHTETEHTASAWMILSKVAGSSPKLDYTKILQSWENISRHRDADISTTGHILCVIGHIAKHLPANTRTHLIDHVKSWLKEFKSSPEVISPAVEALQKLCHAHTDKPEGVQDLLNDVCGEIVSACEDYISSAVMTDCKDEQLDQDLLVKHLFTLGEAAQLCPARVEKRVLLLVQSILASSVTTEENSCRSDSEDPPLSQPLSQFKGSNMPPLIRAHAFITLGKLCLQHEDLAKKCIPALARELEVCDDVAIRNNVIIVICDLCIRYTTMVDRYIPNVSVCLRDRDPFIRKQTLIMLTNLLQEEFVKWKGSLFFRFVSVLVDPDEEIAKFGEFCLVHLLLKRNPVMFSQHFIECIFHFNSYEKHEKYNKFEQTKRERTLFSLKGKENKDKRMKIYKFLLEHFTDEQRFNLTSKISHNVLACFVDGILPIDMEANELLSDIFDIMSSKEIKLSAMRSKPGEDIGADDDEMAMANAVMQAAQKKLISQVQKKNFIENIIPIITSLKGFLEQHRIPAVRDLMNYLREMMKDYRDEIKDFFAADKQLAAELEYDMKKYEEQLEREQEEISSSPSAECSQTPKGSPRAVNAISSPRSPTAPKSPLPTNAQTSTGAAPCTPTTTPPRVSILKDQGPRPRQMSLSTLAILNSARKAAEGNKKHRSKSIGAQPSTPSPASTTINKQVTFRSPDQQSNSSLVGRMISTPDVTIENVTFGAGVSYISASQTPLSGSRGSIGSQDKDKDVLCIMSPDKQAPQPRKWNVESPVQRRSIRRHISGKAPLKPSN</sequence>
<dbReference type="Xenbase" id="XB-GENE-990932">
    <property type="gene designation" value="ncapd3"/>
</dbReference>
<dbReference type="Gene3D" id="3.10.590.10">
    <property type="entry name" value="ph1033 like domains"/>
    <property type="match status" value="1"/>
</dbReference>
<feature type="compositionally biased region" description="Polar residues" evidence="11">
    <location>
        <begin position="1555"/>
        <end position="1586"/>
    </location>
</feature>
<dbReference type="SUPFAM" id="SSF48371">
    <property type="entry name" value="ARM repeat"/>
    <property type="match status" value="1"/>
</dbReference>
<dbReference type="InterPro" id="IPR016024">
    <property type="entry name" value="ARM-type_fold"/>
</dbReference>
<accession>A0A6I8STC5</accession>
<dbReference type="InterPro" id="IPR012371">
    <property type="entry name" value="NCAPD3"/>
</dbReference>
<dbReference type="InterPro" id="IPR011989">
    <property type="entry name" value="ARM-like"/>
</dbReference>
<keyword evidence="9 10" id="KW-0131">Cell cycle</keyword>
<dbReference type="PIRSF" id="PIRSF036508">
    <property type="entry name" value="Condns_HCP-6"/>
    <property type="match status" value="1"/>
</dbReference>
<protein>
    <recommendedName>
        <fullName evidence="10">Condensin-2 complex subunit D3</fullName>
    </recommendedName>
</protein>
<dbReference type="Bgee" id="ENSXETG00000008336">
    <property type="expression patterns" value="Expressed in blastula and 10 other cell types or tissues"/>
</dbReference>
<dbReference type="CDD" id="cd21133">
    <property type="entry name" value="EVE"/>
    <property type="match status" value="1"/>
</dbReference>
<feature type="domain" description="Condensin complex subunit 1 C-terminal" evidence="13">
    <location>
        <begin position="1146"/>
        <end position="1312"/>
    </location>
</feature>
<dbReference type="Ensembl" id="ENSXETT00000102028">
    <property type="protein sequence ID" value="ENSXETP00000096355"/>
    <property type="gene ID" value="ENSXETG00000008336"/>
</dbReference>
<feature type="region of interest" description="Disordered" evidence="11">
    <location>
        <begin position="1541"/>
        <end position="1586"/>
    </location>
</feature>
<keyword evidence="7 10" id="KW-0226">DNA condensation</keyword>
<feature type="compositionally biased region" description="Polar residues" evidence="11">
    <location>
        <begin position="1494"/>
        <end position="1503"/>
    </location>
</feature>
<reference evidence="14" key="1">
    <citation type="journal article" date="2010" name="Science">
        <title>The genome of the Western clawed frog Xenopus tropicalis.</title>
        <authorList>
            <person name="Hellsten U."/>
            <person name="Harland R.M."/>
            <person name="Gilchrist M.J."/>
            <person name="Hendrix D."/>
            <person name="Jurka J."/>
            <person name="Kapitonov V."/>
            <person name="Ovcharenko I."/>
            <person name="Putnam N.H."/>
            <person name="Shu S."/>
            <person name="Taher L."/>
            <person name="Blitz I.L."/>
            <person name="Blumberg B."/>
            <person name="Dichmann D.S."/>
            <person name="Dubchak I."/>
            <person name="Amaya E."/>
            <person name="Detter J.C."/>
            <person name="Fletcher R."/>
            <person name="Gerhard D.S."/>
            <person name="Goodstein D."/>
            <person name="Graves T."/>
            <person name="Grigoriev I.V."/>
            <person name="Grimwood J."/>
            <person name="Kawashima T."/>
            <person name="Lindquist E."/>
            <person name="Lucas S.M."/>
            <person name="Mead P.E."/>
            <person name="Mitros T."/>
            <person name="Ogino H."/>
            <person name="Ohta Y."/>
            <person name="Poliakov A.V."/>
            <person name="Pollet N."/>
            <person name="Robert J."/>
            <person name="Salamov A."/>
            <person name="Sater A.K."/>
            <person name="Schmutz J."/>
            <person name="Terry A."/>
            <person name="Vize P.D."/>
            <person name="Warren W.C."/>
            <person name="Wells D."/>
            <person name="Wills A."/>
            <person name="Wilson R.K."/>
            <person name="Zimmerman L.B."/>
            <person name="Zorn A.M."/>
            <person name="Grainger R."/>
            <person name="Grammer T."/>
            <person name="Khokha M.K."/>
            <person name="Richardson P.M."/>
            <person name="Rokhsar D.S."/>
        </authorList>
    </citation>
    <scope>NUCLEOTIDE SEQUENCE [LARGE SCALE GENOMIC DNA]</scope>
    <source>
        <strain evidence="14">Nigerian</strain>
    </source>
</reference>
<evidence type="ECO:0000256" key="3">
    <source>
        <dbReference type="ARBA" id="ARBA00022553"/>
    </source>
</evidence>
<evidence type="ECO:0000256" key="11">
    <source>
        <dbReference type="SAM" id="MobiDB-lite"/>
    </source>
</evidence>
<gene>
    <name evidence="14" type="primary">ncapd3</name>
</gene>
<dbReference type="Pfam" id="PF12717">
    <property type="entry name" value="Cnd1"/>
    <property type="match status" value="1"/>
</dbReference>
<evidence type="ECO:0000259" key="12">
    <source>
        <dbReference type="Pfam" id="PF01878"/>
    </source>
</evidence>
<keyword evidence="5" id="KW-0677">Repeat</keyword>
<dbReference type="GeneTree" id="ENSGT00940000153566"/>
<evidence type="ECO:0000256" key="8">
    <source>
        <dbReference type="ARBA" id="ARBA00023242"/>
    </source>
</evidence>
<dbReference type="Pfam" id="PF01878">
    <property type="entry name" value="EVE"/>
    <property type="match status" value="1"/>
</dbReference>
<feature type="region of interest" description="Disordered" evidence="11">
    <location>
        <begin position="1614"/>
        <end position="1674"/>
    </location>
</feature>
<keyword evidence="6 10" id="KW-0498">Mitosis</keyword>
<feature type="domain" description="EVE" evidence="12">
    <location>
        <begin position="55"/>
        <end position="213"/>
    </location>
</feature>
<dbReference type="InterPro" id="IPR032682">
    <property type="entry name" value="Cnd1_C"/>
</dbReference>
<dbReference type="InterPro" id="IPR015947">
    <property type="entry name" value="PUA-like_sf"/>
</dbReference>
<dbReference type="FunCoup" id="A0A6I8STC5">
    <property type="interactions" value="1331"/>
</dbReference>
<dbReference type="InterPro" id="IPR002740">
    <property type="entry name" value="EVE_domain"/>
</dbReference>
<name>A0A6I8STC5_XENTR</name>
<feature type="region of interest" description="Disordered" evidence="11">
    <location>
        <begin position="1"/>
        <end position="48"/>
    </location>
</feature>
<reference evidence="14" key="2">
    <citation type="submission" date="2020-05" db="UniProtKB">
        <authorList>
            <consortium name="Ensembl"/>
        </authorList>
    </citation>
    <scope>IDENTIFICATION</scope>
</reference>
<feature type="compositionally biased region" description="Basic and acidic residues" evidence="11">
    <location>
        <begin position="15"/>
        <end position="30"/>
    </location>
</feature>